<dbReference type="AlphaFoldDB" id="A0A8S3TGB8"/>
<gene>
    <name evidence="2" type="ORF">MEDL_45285</name>
</gene>
<protein>
    <submittedName>
        <fullName evidence="2">Uncharacterized protein</fullName>
    </submittedName>
</protein>
<feature type="compositionally biased region" description="Basic and acidic residues" evidence="1">
    <location>
        <begin position="23"/>
        <end position="38"/>
    </location>
</feature>
<comment type="caution">
    <text evidence="2">The sequence shown here is derived from an EMBL/GenBank/DDBJ whole genome shotgun (WGS) entry which is preliminary data.</text>
</comment>
<evidence type="ECO:0000313" key="3">
    <source>
        <dbReference type="Proteomes" id="UP000683360"/>
    </source>
</evidence>
<dbReference type="EMBL" id="CAJPWZ010002187">
    <property type="protein sequence ID" value="CAG2232581.1"/>
    <property type="molecule type" value="Genomic_DNA"/>
</dbReference>
<evidence type="ECO:0000313" key="2">
    <source>
        <dbReference type="EMBL" id="CAG2232581.1"/>
    </source>
</evidence>
<keyword evidence="3" id="KW-1185">Reference proteome</keyword>
<evidence type="ECO:0000256" key="1">
    <source>
        <dbReference type="SAM" id="MobiDB-lite"/>
    </source>
</evidence>
<accession>A0A8S3TGB8</accession>
<proteinExistence type="predicted"/>
<name>A0A8S3TGB8_MYTED</name>
<organism evidence="2 3">
    <name type="scientific">Mytilus edulis</name>
    <name type="common">Blue mussel</name>
    <dbReference type="NCBI Taxonomy" id="6550"/>
    <lineage>
        <taxon>Eukaryota</taxon>
        <taxon>Metazoa</taxon>
        <taxon>Spiralia</taxon>
        <taxon>Lophotrochozoa</taxon>
        <taxon>Mollusca</taxon>
        <taxon>Bivalvia</taxon>
        <taxon>Autobranchia</taxon>
        <taxon>Pteriomorphia</taxon>
        <taxon>Mytilida</taxon>
        <taxon>Mytiloidea</taxon>
        <taxon>Mytilidae</taxon>
        <taxon>Mytilinae</taxon>
        <taxon>Mytilus</taxon>
    </lineage>
</organism>
<feature type="region of interest" description="Disordered" evidence="1">
    <location>
        <begin position="15"/>
        <end position="38"/>
    </location>
</feature>
<sequence>MPSRVQSVNNFLFSQGRDRKRCQRESSHPSEDSIDMESSRWKESMLEKGAKVHNCRICQSLPALRKSRTINESLKWIKSSLANQKAIYGARKSYSELYTQRQVTFSDVGNYDHSLVYALGLQYNQSFIKKKDLKSDIKDQYLYWSVIKKWKSNISTTQPMSQLQIPESSEFTLSPKKTKTL</sequence>
<reference evidence="2" key="1">
    <citation type="submission" date="2021-03" db="EMBL/GenBank/DDBJ databases">
        <authorList>
            <person name="Bekaert M."/>
        </authorList>
    </citation>
    <scope>NUCLEOTIDE SEQUENCE</scope>
</reference>
<dbReference type="Proteomes" id="UP000683360">
    <property type="component" value="Unassembled WGS sequence"/>
</dbReference>